<dbReference type="Pfam" id="PF00717">
    <property type="entry name" value="Peptidase_S24"/>
    <property type="match status" value="1"/>
</dbReference>
<keyword evidence="3 7" id="KW-0378">Hydrolase</keyword>
<dbReference type="GO" id="GO:0009432">
    <property type="term" value="P:SOS response"/>
    <property type="evidence" value="ECO:0007669"/>
    <property type="project" value="UniProtKB-KW"/>
</dbReference>
<dbReference type="GO" id="GO:0016787">
    <property type="term" value="F:hydrolase activity"/>
    <property type="evidence" value="ECO:0007669"/>
    <property type="project" value="UniProtKB-KW"/>
</dbReference>
<dbReference type="InterPro" id="IPR036286">
    <property type="entry name" value="LexA/Signal_pep-like_sf"/>
</dbReference>
<keyword evidence="4 7" id="KW-0068">Autocatalytic cleavage</keyword>
<dbReference type="Proteomes" id="UP000094147">
    <property type="component" value="Chromosome"/>
</dbReference>
<dbReference type="PATRIC" id="fig|1144748.3.peg.1044"/>
<reference evidence="10" key="1">
    <citation type="submission" date="2015-08" db="EMBL/GenBank/DDBJ databases">
        <authorList>
            <person name="Kim K.M."/>
        </authorList>
    </citation>
    <scope>NUCLEOTIDE SEQUENCE [LARGE SCALE GENOMIC DNA]</scope>
    <source>
        <strain evidence="10">KCTC 23892</strain>
    </source>
</reference>
<dbReference type="GO" id="GO:0003677">
    <property type="term" value="F:DNA binding"/>
    <property type="evidence" value="ECO:0007669"/>
    <property type="project" value="InterPro"/>
</dbReference>
<dbReference type="KEGG" id="ksd:KS2013_1033"/>
<dbReference type="GO" id="GO:0006281">
    <property type="term" value="P:DNA repair"/>
    <property type="evidence" value="ECO:0007669"/>
    <property type="project" value="UniProtKB-KW"/>
</dbReference>
<dbReference type="AlphaFoldDB" id="A0A1B3BAF0"/>
<keyword evidence="10" id="KW-1185">Reference proteome</keyword>
<dbReference type="SUPFAM" id="SSF51306">
    <property type="entry name" value="LexA/Signal peptidase"/>
    <property type="match status" value="1"/>
</dbReference>
<dbReference type="NCBIfam" id="NF007621">
    <property type="entry name" value="PRK10276.1"/>
    <property type="match status" value="1"/>
</dbReference>
<evidence type="ECO:0000256" key="6">
    <source>
        <dbReference type="ARBA" id="ARBA00023236"/>
    </source>
</evidence>
<evidence type="ECO:0000256" key="3">
    <source>
        <dbReference type="ARBA" id="ARBA00022801"/>
    </source>
</evidence>
<dbReference type="Gene3D" id="2.10.109.10">
    <property type="entry name" value="Umud Fragment, subunit A"/>
    <property type="match status" value="1"/>
</dbReference>
<accession>A0A1B3BAF0</accession>
<evidence type="ECO:0000256" key="7">
    <source>
        <dbReference type="RuleBase" id="RU003991"/>
    </source>
</evidence>
<dbReference type="PANTHER" id="PTHR33516:SF2">
    <property type="entry name" value="LEXA REPRESSOR-RELATED"/>
    <property type="match status" value="1"/>
</dbReference>
<dbReference type="InterPro" id="IPR039418">
    <property type="entry name" value="LexA-like"/>
</dbReference>
<dbReference type="GO" id="GO:0006355">
    <property type="term" value="P:regulation of DNA-templated transcription"/>
    <property type="evidence" value="ECO:0007669"/>
    <property type="project" value="InterPro"/>
</dbReference>
<gene>
    <name evidence="9" type="ORF">KS2013_1033</name>
</gene>
<sequence length="140" mass="15240">MSKVSILKPQGSYSDIPLYSGRVSAGFPGVVDEHMEETLSLDQLLIKNAATTFFARVEGDSMIGAGIFQGDILVVDRSVSAKDGDIVVALLDNEFTVKRLKKSDTLTLQAENPDYPNIQITGEHELMIWGVVTGLARSLR</sequence>
<dbReference type="PANTHER" id="PTHR33516">
    <property type="entry name" value="LEXA REPRESSOR"/>
    <property type="match status" value="1"/>
</dbReference>
<evidence type="ECO:0000256" key="2">
    <source>
        <dbReference type="ARBA" id="ARBA00022763"/>
    </source>
</evidence>
<evidence type="ECO:0000313" key="9">
    <source>
        <dbReference type="EMBL" id="AOE49753.1"/>
    </source>
</evidence>
<evidence type="ECO:0000256" key="1">
    <source>
        <dbReference type="ARBA" id="ARBA00007484"/>
    </source>
</evidence>
<name>A0A1B3BAF0_9GAMM</name>
<evidence type="ECO:0000313" key="10">
    <source>
        <dbReference type="Proteomes" id="UP000094147"/>
    </source>
</evidence>
<keyword evidence="6" id="KW-0742">SOS response</keyword>
<keyword evidence="5" id="KW-0234">DNA repair</keyword>
<dbReference type="RefSeq" id="WP_068990746.1">
    <property type="nucleotide sequence ID" value="NZ_CP012418.1"/>
</dbReference>
<dbReference type="STRING" id="1144748.KS2013_1033"/>
<evidence type="ECO:0000256" key="5">
    <source>
        <dbReference type="ARBA" id="ARBA00023204"/>
    </source>
</evidence>
<proteinExistence type="inferred from homology"/>
<protein>
    <submittedName>
        <fullName evidence="9">DNA polymerase V</fullName>
    </submittedName>
</protein>
<dbReference type="InterPro" id="IPR015927">
    <property type="entry name" value="Peptidase_S24_S26A/B/C"/>
</dbReference>
<dbReference type="PRINTS" id="PR00726">
    <property type="entry name" value="LEXASERPTASE"/>
</dbReference>
<feature type="domain" description="Peptidase S24/S26A/S26B/S26C" evidence="8">
    <location>
        <begin position="17"/>
        <end position="132"/>
    </location>
</feature>
<evidence type="ECO:0000256" key="4">
    <source>
        <dbReference type="ARBA" id="ARBA00022813"/>
    </source>
</evidence>
<dbReference type="InterPro" id="IPR006197">
    <property type="entry name" value="Peptidase_S24_LexA"/>
</dbReference>
<dbReference type="CDD" id="cd06529">
    <property type="entry name" value="S24_LexA-like"/>
    <property type="match status" value="1"/>
</dbReference>
<dbReference type="InterPro" id="IPR050077">
    <property type="entry name" value="LexA_repressor"/>
</dbReference>
<dbReference type="OrthoDB" id="9787787at2"/>
<keyword evidence="2" id="KW-0227">DNA damage</keyword>
<organism evidence="9 10">
    <name type="scientific">Kangiella sediminilitoris</name>
    <dbReference type="NCBI Taxonomy" id="1144748"/>
    <lineage>
        <taxon>Bacteria</taxon>
        <taxon>Pseudomonadati</taxon>
        <taxon>Pseudomonadota</taxon>
        <taxon>Gammaproteobacteria</taxon>
        <taxon>Kangiellales</taxon>
        <taxon>Kangiellaceae</taxon>
        <taxon>Kangiella</taxon>
    </lineage>
</organism>
<comment type="similarity">
    <text evidence="1 7">Belongs to the peptidase S24 family.</text>
</comment>
<dbReference type="EMBL" id="CP012418">
    <property type="protein sequence ID" value="AOE49753.1"/>
    <property type="molecule type" value="Genomic_DNA"/>
</dbReference>
<evidence type="ECO:0000259" key="8">
    <source>
        <dbReference type="Pfam" id="PF00717"/>
    </source>
</evidence>